<evidence type="ECO:0000256" key="6">
    <source>
        <dbReference type="PIRSR" id="PIRSR005536-1"/>
    </source>
</evidence>
<dbReference type="CDD" id="cd14791">
    <property type="entry name" value="GH36"/>
    <property type="match status" value="1"/>
</dbReference>
<dbReference type="Pfam" id="PF02065">
    <property type="entry name" value="Melibiase"/>
    <property type="match status" value="1"/>
</dbReference>
<keyword evidence="4 5" id="KW-0326">Glycosidase</keyword>
<feature type="active site" description="Proton donor" evidence="6">
    <location>
        <position position="548"/>
    </location>
</feature>
<dbReference type="InterPro" id="IPR002252">
    <property type="entry name" value="Glyco_hydro_36"/>
</dbReference>
<dbReference type="InterPro" id="IPR013780">
    <property type="entry name" value="Glyco_hydro_b"/>
</dbReference>
<comment type="catalytic activity">
    <reaction evidence="1 5">
        <text>Hydrolysis of terminal, non-reducing alpha-D-galactose residues in alpha-D-galactosides, including galactose oligosaccharides, galactomannans and galactolipids.</text>
        <dbReference type="EC" id="3.2.1.22"/>
    </reaction>
</comment>
<proteinExistence type="inferred from homology"/>
<protein>
    <recommendedName>
        <fullName evidence="2 5">Alpha-galactosidase</fullName>
        <ecNumber evidence="2 5">3.2.1.22</ecNumber>
    </recommendedName>
</protein>
<dbReference type="AlphaFoldDB" id="A0A7M3S994"/>
<dbReference type="PANTHER" id="PTHR43053:SF3">
    <property type="entry name" value="ALPHA-GALACTOSIDASE C-RELATED"/>
    <property type="match status" value="1"/>
</dbReference>
<dbReference type="PANTHER" id="PTHR43053">
    <property type="entry name" value="GLYCOSIDASE FAMILY 31"/>
    <property type="match status" value="1"/>
</dbReference>
<evidence type="ECO:0000256" key="4">
    <source>
        <dbReference type="ARBA" id="ARBA00023295"/>
    </source>
</evidence>
<comment type="similarity">
    <text evidence="5">Belongs to the glycosyl hydrolase.</text>
</comment>
<dbReference type="EC" id="3.2.1.22" evidence="2 5"/>
<dbReference type="Gene3D" id="2.70.98.60">
    <property type="entry name" value="alpha-galactosidase from lactobacil brevis"/>
    <property type="match status" value="1"/>
</dbReference>
<dbReference type="SUPFAM" id="SSF51445">
    <property type="entry name" value="(Trans)glycosidases"/>
    <property type="match status" value="1"/>
</dbReference>
<feature type="active site" description="Nucleophile" evidence="6">
    <location>
        <position position="478"/>
    </location>
</feature>
<evidence type="ECO:0000256" key="5">
    <source>
        <dbReference type="PIRNR" id="PIRNR005536"/>
    </source>
</evidence>
<dbReference type="PRINTS" id="PR00743">
    <property type="entry name" value="GLHYDRLASE36"/>
</dbReference>
<dbReference type="InterPro" id="IPR017853">
    <property type="entry name" value="GH"/>
</dbReference>
<dbReference type="InterPro" id="IPR031705">
    <property type="entry name" value="Glyco_hydro_36_C"/>
</dbReference>
<dbReference type="RefSeq" id="WP_330602306.1">
    <property type="nucleotide sequence ID" value="NZ_AP023368.1"/>
</dbReference>
<evidence type="ECO:0000313" key="9">
    <source>
        <dbReference type="EMBL" id="BCK01162.1"/>
    </source>
</evidence>
<organism evidence="9 10">
    <name type="scientific">Anaerocolumna chitinilytica</name>
    <dbReference type="NCBI Taxonomy" id="1727145"/>
    <lineage>
        <taxon>Bacteria</taxon>
        <taxon>Bacillati</taxon>
        <taxon>Bacillota</taxon>
        <taxon>Clostridia</taxon>
        <taxon>Lachnospirales</taxon>
        <taxon>Lachnospiraceae</taxon>
        <taxon>Anaerocolumna</taxon>
    </lineage>
</organism>
<keyword evidence="3 5" id="KW-0378">Hydrolase</keyword>
<dbReference type="InterPro" id="IPR050985">
    <property type="entry name" value="Alpha-glycosidase_related"/>
</dbReference>
<reference evidence="9 10" key="2">
    <citation type="submission" date="2020-08" db="EMBL/GenBank/DDBJ databases">
        <authorList>
            <person name="Ueki A."/>
            <person name="Tonouchi A."/>
        </authorList>
    </citation>
    <scope>NUCLEOTIDE SEQUENCE [LARGE SCALE GENOMIC DNA]</scope>
    <source>
        <strain evidence="9 10">CTTW</strain>
    </source>
</reference>
<evidence type="ECO:0000256" key="2">
    <source>
        <dbReference type="ARBA" id="ARBA00012755"/>
    </source>
</evidence>
<dbReference type="InterPro" id="IPR031704">
    <property type="entry name" value="Glyco_hydro_36_N"/>
</dbReference>
<dbReference type="Pfam" id="PF16875">
    <property type="entry name" value="Glyco_hydro_36N"/>
    <property type="match status" value="1"/>
</dbReference>
<evidence type="ECO:0000259" key="8">
    <source>
        <dbReference type="Pfam" id="PF16875"/>
    </source>
</evidence>
<dbReference type="Pfam" id="PF16874">
    <property type="entry name" value="Glyco_hydro_36C"/>
    <property type="match status" value="1"/>
</dbReference>
<dbReference type="FunFam" id="3.20.20.70:FF:000118">
    <property type="entry name" value="Alpha-galactosidase"/>
    <property type="match status" value="1"/>
</dbReference>
<sequence length="729" mass="83447">MAILFQKETNIFHLQTKNTAYQMKVAEYGVLLHNYYGQKLGEGDLSYLIMRADRGFSGNPYEAGADRTFSLDSLPLEYPCFGIGDYRTDCIQVIHEDGSNAIDFRYKSHEIQNGKYSLEGLPTMHWENGEGETLVINMEDAATGIKLKLYYGVLYEKDVITRAAEIINSKGNIIINRGLSLCLDFANERMDMIHFYGKHAMEREFERTPLHHGKHSIGSTRGTSSHQHNPFVILCTKDATEDYGDCYGISFLYSGSFLAEAEVDQIGQTRFVMGIQPDTFTWRLEEEESLFLPETALIYSHEGFSGLSLRLHDAIRENIIRGEWKHKRRPVLINNWEATYFDFDGDKLLAIAKDAKDLGIEMLVLDDGWFGKRDNDISGLGDWYVNEKKLKGSLKDLSQRVHEMGLKFGLWFEPEMVSEDSDLYRMHPDWTIKIPGRNPNRSRFQLVLDFSREEVYQTIRDMVFGILDEVPLEYIKWDMNRSITNLYSTALPAERQGELSHRYILNLYRFLEELTARYPHILLEGCSGGGGRFDAGMLYYCPQIWCSDNTDAIERLKIQYGTSFGYPIGSVGSHVSASPNHQTGRKTPWETRGTVAMSGSFGYELDLNKLTTEEKAVIKGQVREYHSYYNLIHEGDYYRLTSPYEDTRATAWQFVSKDKREGLFFAVVTGLQANPAPVIMKLKGLTAKAIYEVEGLRHTGEMLMLGGILLPVPTEEYQSYRYSIKMISN</sequence>
<evidence type="ECO:0000259" key="7">
    <source>
        <dbReference type="Pfam" id="PF16874"/>
    </source>
</evidence>
<evidence type="ECO:0000256" key="1">
    <source>
        <dbReference type="ARBA" id="ARBA00001255"/>
    </source>
</evidence>
<feature type="domain" description="Glycosyl hydrolase family 36 N-terminal" evidence="8">
    <location>
        <begin position="30"/>
        <end position="285"/>
    </location>
</feature>
<name>A0A7M3S994_9FIRM</name>
<dbReference type="EMBL" id="AP023368">
    <property type="protein sequence ID" value="BCK01162.1"/>
    <property type="molecule type" value="Genomic_DNA"/>
</dbReference>
<dbReference type="InterPro" id="IPR000111">
    <property type="entry name" value="Glyco_hydro_27/36_CS"/>
</dbReference>
<dbReference type="GO" id="GO:0004557">
    <property type="term" value="F:alpha-galactosidase activity"/>
    <property type="evidence" value="ECO:0007669"/>
    <property type="project" value="UniProtKB-UniRule"/>
</dbReference>
<dbReference type="InterPro" id="IPR038417">
    <property type="entry name" value="Alpga-gal_N_sf"/>
</dbReference>
<gene>
    <name evidence="9" type="ORF">bsdcttw_42020</name>
</gene>
<evidence type="ECO:0000313" key="10">
    <source>
        <dbReference type="Proteomes" id="UP000515703"/>
    </source>
</evidence>
<dbReference type="KEGG" id="acht:bsdcttw_42020"/>
<reference evidence="9 10" key="1">
    <citation type="submission" date="2020-08" db="EMBL/GenBank/DDBJ databases">
        <title>Draft genome sequencing of an Anaerocolumna strain isolated from anoxic soil subjected to BSD treatment.</title>
        <authorList>
            <person name="Uek A."/>
            <person name="Tonouchi A."/>
        </authorList>
    </citation>
    <scope>NUCLEOTIDE SEQUENCE [LARGE SCALE GENOMIC DNA]</scope>
    <source>
        <strain evidence="9 10">CTTW</strain>
    </source>
</reference>
<dbReference type="Gene3D" id="2.60.40.1180">
    <property type="entry name" value="Golgi alpha-mannosidase II"/>
    <property type="match status" value="1"/>
</dbReference>
<dbReference type="InterPro" id="IPR013785">
    <property type="entry name" value="Aldolase_TIM"/>
</dbReference>
<dbReference type="GO" id="GO:0016052">
    <property type="term" value="P:carbohydrate catabolic process"/>
    <property type="evidence" value="ECO:0007669"/>
    <property type="project" value="InterPro"/>
</dbReference>
<dbReference type="PIRSF" id="PIRSF005536">
    <property type="entry name" value="Agal"/>
    <property type="match status" value="1"/>
</dbReference>
<evidence type="ECO:0000256" key="3">
    <source>
        <dbReference type="ARBA" id="ARBA00022801"/>
    </source>
</evidence>
<dbReference type="Gene3D" id="3.20.20.70">
    <property type="entry name" value="Aldolase class I"/>
    <property type="match status" value="1"/>
</dbReference>
<accession>A0A7M3S994</accession>
<keyword evidence="10" id="KW-1185">Reference proteome</keyword>
<dbReference type="PROSITE" id="PS00512">
    <property type="entry name" value="ALPHA_GALACTOSIDASE"/>
    <property type="match status" value="1"/>
</dbReference>
<dbReference type="Proteomes" id="UP000515703">
    <property type="component" value="Chromosome"/>
</dbReference>
<feature type="domain" description="Glycosyl hydrolase family 36 C-terminal" evidence="7">
    <location>
        <begin position="650"/>
        <end position="722"/>
    </location>
</feature>